<dbReference type="RefSeq" id="WP_173577861.1">
    <property type="nucleotide sequence ID" value="NZ_WOSW01000025.1"/>
</dbReference>
<organism evidence="1 2">
    <name type="scientific">Acetobacter fallax</name>
    <dbReference type="NCBI Taxonomy" id="1737473"/>
    <lineage>
        <taxon>Bacteria</taxon>
        <taxon>Pseudomonadati</taxon>
        <taxon>Pseudomonadota</taxon>
        <taxon>Alphaproteobacteria</taxon>
        <taxon>Acetobacterales</taxon>
        <taxon>Acetobacteraceae</taxon>
        <taxon>Acetobacter</taxon>
    </lineage>
</organism>
<name>A0ABX0KAB6_9PROT</name>
<accession>A0ABX0KAB6</accession>
<comment type="caution">
    <text evidence="1">The sequence shown here is derived from an EMBL/GenBank/DDBJ whole genome shotgun (WGS) entry which is preliminary data.</text>
</comment>
<proteinExistence type="predicted"/>
<dbReference type="Gene3D" id="2.60.40.3940">
    <property type="match status" value="1"/>
</dbReference>
<sequence>MDYTTAPGYVTVDGVRQYADRDPANGVPGTALIAADRTATMVEIMTVIAKAGLAPSATDLTQLWQAIVSIAKGVEVEGEVGFTPVQQGGRPDQGANKINIGLAADLAGILRFAVDGNDLGFLVPSSPAAADRPVRNLIDSTGSGGPWLSSDGWNGRLVGLPDYSSAWSAPSTWVSDTGAASGYRRSPDGLIMQSGVVWHDAPTGALDPTVYEPYFAIPFPNGVRRWGVNILDSANPSGVSICVDVPELDHMMINCTHALSCVWFADGY</sequence>
<gene>
    <name evidence="1" type="ORF">GOB84_12345</name>
</gene>
<dbReference type="Proteomes" id="UP000615326">
    <property type="component" value="Unassembled WGS sequence"/>
</dbReference>
<reference evidence="1 2" key="1">
    <citation type="journal article" date="2020" name="Int. J. Syst. Evol. Microbiol.">
        <title>Novel acetic acid bacteria from cider fermentations: Acetobacter conturbans sp. nov. and Acetobacter fallax sp. nov.</title>
        <authorList>
            <person name="Sombolestani A.S."/>
            <person name="Cleenwerck I."/>
            <person name="Cnockaert M."/>
            <person name="Borremans W."/>
            <person name="Wieme A.D."/>
            <person name="De Vuyst L."/>
            <person name="Vandamme P."/>
        </authorList>
    </citation>
    <scope>NUCLEOTIDE SEQUENCE [LARGE SCALE GENOMIC DNA]</scope>
    <source>
        <strain evidence="1 2">LMG 1637</strain>
    </source>
</reference>
<evidence type="ECO:0000313" key="1">
    <source>
        <dbReference type="EMBL" id="NHO33340.1"/>
    </source>
</evidence>
<protein>
    <submittedName>
        <fullName evidence="1">Uncharacterized protein</fullName>
    </submittedName>
</protein>
<evidence type="ECO:0000313" key="2">
    <source>
        <dbReference type="Proteomes" id="UP000615326"/>
    </source>
</evidence>
<keyword evidence="2" id="KW-1185">Reference proteome</keyword>
<dbReference type="EMBL" id="WOSW01000025">
    <property type="protein sequence ID" value="NHO33340.1"/>
    <property type="molecule type" value="Genomic_DNA"/>
</dbReference>